<reference evidence="2 3" key="1">
    <citation type="submission" date="2014-07" db="EMBL/GenBank/DDBJ databases">
        <authorList>
            <person name="McCorrison J."/>
            <person name="Sanka R."/>
            <person name="Torralba M."/>
            <person name="Gillis M."/>
            <person name="Haft D.H."/>
            <person name="Methe B."/>
            <person name="Sutton G."/>
            <person name="Nelson K.E."/>
        </authorList>
    </citation>
    <scope>NUCLEOTIDE SEQUENCE [LARGE SCALE GENOMIC DNA]</scope>
    <source>
        <strain evidence="2 3">DNF00853</strain>
    </source>
</reference>
<feature type="signal peptide" evidence="1">
    <location>
        <begin position="1"/>
        <end position="24"/>
    </location>
</feature>
<feature type="chain" id="PRO_5001925178" evidence="1">
    <location>
        <begin position="25"/>
        <end position="102"/>
    </location>
</feature>
<dbReference type="InterPro" id="IPR026444">
    <property type="entry name" value="Secre_tail"/>
</dbReference>
<dbReference type="RefSeq" id="WP_023058712.1">
    <property type="nucleotide sequence ID" value="NZ_JRNN01000063.1"/>
</dbReference>
<organism evidence="2 3">
    <name type="scientific">Hoylesella buccalis DNF00853</name>
    <dbReference type="NCBI Taxonomy" id="1401074"/>
    <lineage>
        <taxon>Bacteria</taxon>
        <taxon>Pseudomonadati</taxon>
        <taxon>Bacteroidota</taxon>
        <taxon>Bacteroidia</taxon>
        <taxon>Bacteroidales</taxon>
        <taxon>Prevotellaceae</taxon>
        <taxon>Hoylesella</taxon>
    </lineage>
</organism>
<comment type="caution">
    <text evidence="2">The sequence shown here is derived from an EMBL/GenBank/DDBJ whole genome shotgun (WGS) entry which is preliminary data.</text>
</comment>
<dbReference type="EMBL" id="JRNN01000063">
    <property type="protein sequence ID" value="KGF34922.1"/>
    <property type="molecule type" value="Genomic_DNA"/>
</dbReference>
<dbReference type="AlphaFoldDB" id="A0A096AWD5"/>
<name>A0A096AWD5_9BACT</name>
<protein>
    <submittedName>
        <fullName evidence="2">Secretion protein</fullName>
    </submittedName>
</protein>
<accession>A0A096AWD5</accession>
<evidence type="ECO:0000313" key="2">
    <source>
        <dbReference type="EMBL" id="KGF34922.1"/>
    </source>
</evidence>
<proteinExistence type="predicted"/>
<dbReference type="OrthoDB" id="1050368at2"/>
<dbReference type="NCBIfam" id="TIGR04183">
    <property type="entry name" value="Por_Secre_tail"/>
    <property type="match status" value="1"/>
</dbReference>
<sequence>MVKKILSIAFAAALFMAYPLSVQAGQSMEIIENDIQNVSISVSGSVLHVSGANGQVLQVYNVTGVCLMSVKVDSQDKRYELNVPKGCYIVKVGKTVRKISIR</sequence>
<dbReference type="Proteomes" id="UP000029556">
    <property type="component" value="Unassembled WGS sequence"/>
</dbReference>
<gene>
    <name evidence="2" type="ORF">HMPREF2137_06050</name>
</gene>
<keyword evidence="1" id="KW-0732">Signal</keyword>
<evidence type="ECO:0000313" key="3">
    <source>
        <dbReference type="Proteomes" id="UP000029556"/>
    </source>
</evidence>
<evidence type="ECO:0000256" key="1">
    <source>
        <dbReference type="SAM" id="SignalP"/>
    </source>
</evidence>